<evidence type="ECO:0000313" key="1">
    <source>
        <dbReference type="EMBL" id="GAA3985776.1"/>
    </source>
</evidence>
<protein>
    <submittedName>
        <fullName evidence="1">Uncharacterized protein</fullName>
    </submittedName>
</protein>
<reference evidence="2" key="1">
    <citation type="journal article" date="2019" name="Int. J. Syst. Evol. Microbiol.">
        <title>The Global Catalogue of Microorganisms (GCM) 10K type strain sequencing project: providing services to taxonomists for standard genome sequencing and annotation.</title>
        <authorList>
            <consortium name="The Broad Institute Genomics Platform"/>
            <consortium name="The Broad Institute Genome Sequencing Center for Infectious Disease"/>
            <person name="Wu L."/>
            <person name="Ma J."/>
        </authorList>
    </citation>
    <scope>NUCLEOTIDE SEQUENCE [LARGE SCALE GENOMIC DNA]</scope>
    <source>
        <strain evidence="2">JCM 17342</strain>
    </source>
</reference>
<comment type="caution">
    <text evidence="1">The sequence shown here is derived from an EMBL/GenBank/DDBJ whole genome shotgun (WGS) entry which is preliminary data.</text>
</comment>
<proteinExistence type="predicted"/>
<sequence>MPPAPMCCSSRYRPATTVPERTDVLPRHALCGAPYCTTAGTLQELAKALANAKPGGYEGTFVITGGGSRLR</sequence>
<name>A0ABP7QPP4_9PSEU</name>
<dbReference type="EMBL" id="BAABAL010000001">
    <property type="protein sequence ID" value="GAA3985776.1"/>
    <property type="molecule type" value="Genomic_DNA"/>
</dbReference>
<accession>A0ABP7QPP4</accession>
<keyword evidence="2" id="KW-1185">Reference proteome</keyword>
<organism evidence="1 2">
    <name type="scientific">Allokutzneria multivorans</name>
    <dbReference type="NCBI Taxonomy" id="1142134"/>
    <lineage>
        <taxon>Bacteria</taxon>
        <taxon>Bacillati</taxon>
        <taxon>Actinomycetota</taxon>
        <taxon>Actinomycetes</taxon>
        <taxon>Pseudonocardiales</taxon>
        <taxon>Pseudonocardiaceae</taxon>
        <taxon>Allokutzneria</taxon>
    </lineage>
</organism>
<dbReference type="Proteomes" id="UP001501747">
    <property type="component" value="Unassembled WGS sequence"/>
</dbReference>
<gene>
    <name evidence="1" type="ORF">GCM10022247_00300</name>
</gene>
<evidence type="ECO:0000313" key="2">
    <source>
        <dbReference type="Proteomes" id="UP001501747"/>
    </source>
</evidence>